<evidence type="ECO:0000313" key="3">
    <source>
        <dbReference type="Proteomes" id="UP000054985"/>
    </source>
</evidence>
<reference evidence="1 3" key="1">
    <citation type="submission" date="2015-11" db="EMBL/GenBank/DDBJ databases">
        <title>Genomic analysis of 38 Legionella species identifies large and diverse effector repertoires.</title>
        <authorList>
            <person name="Burstein D."/>
            <person name="Amaro F."/>
            <person name="Zusman T."/>
            <person name="Lifshitz Z."/>
            <person name="Cohen O."/>
            <person name="Gilbert J.A."/>
            <person name="Pupko T."/>
            <person name="Shuman H.A."/>
            <person name="Segal G."/>
        </authorList>
    </citation>
    <scope>NUCLEOTIDE SEQUENCE [LARGE SCALE GENOMIC DNA]</scope>
    <source>
        <strain evidence="1 3">ATCC 43877</strain>
    </source>
</reference>
<reference evidence="2 4" key="2">
    <citation type="submission" date="2018-06" db="EMBL/GenBank/DDBJ databases">
        <authorList>
            <consortium name="Pathogen Informatics"/>
            <person name="Doyle S."/>
        </authorList>
    </citation>
    <scope>NUCLEOTIDE SEQUENCE [LARGE SCALE GENOMIC DNA]</scope>
    <source>
        <strain evidence="2 4">NCTC12239</strain>
    </source>
</reference>
<dbReference type="Proteomes" id="UP000254040">
    <property type="component" value="Unassembled WGS sequence"/>
</dbReference>
<evidence type="ECO:0000313" key="2">
    <source>
        <dbReference type="EMBL" id="STX63022.1"/>
    </source>
</evidence>
<dbReference type="AlphaFoldDB" id="A0A378JZW0"/>
<evidence type="ECO:0000313" key="1">
    <source>
        <dbReference type="EMBL" id="KTD34103.1"/>
    </source>
</evidence>
<proteinExistence type="predicted"/>
<name>A0A378JZW0_9GAMM</name>
<accession>A0A378JZW0</accession>
<dbReference type="EMBL" id="UGOG01000001">
    <property type="protein sequence ID" value="STX63022.1"/>
    <property type="molecule type" value="Genomic_DNA"/>
</dbReference>
<keyword evidence="3" id="KW-1185">Reference proteome</keyword>
<sequence>MRVINKIYGEKSIRGTDKRSLVSEDNHRLMGSLTHSLTCLDEVAPASVSLSKDSISLKNAYGFCFNNFFQSNLIQTAAGSLTAFFAVRHDIHHQSLSNQLKSYIPGIYSLIDPAEFPVSSYFKIKLTAYDSRIFLHMECCAFVNLYHYDLNNLLDLLNDHKNGEGASDAQDKTPIEIVEKIVVPNTMHSAVKVRHIKTDKSIFITPLLNIIQSYAMNCLNRFEELSINREAEAFQTARALGVILKRIEKNYLSVTFDEYEMALTLLKTLEGNETYQMDPQIWLSMTKIRDALERLKNKAVFVDKGMEVSQHQLDILMQELKLHEGVKPKSDIWFPLGTVDNLIQQLEVFYPDYTVSSASLVI</sequence>
<protein>
    <submittedName>
        <fullName evidence="2">Dot/Icm secretion system substrate</fullName>
    </submittedName>
    <submittedName>
        <fullName evidence="1">Substrate of the Dot/Icm secretion system</fullName>
    </submittedName>
</protein>
<gene>
    <name evidence="1" type="ORF">Lmor_1500</name>
    <name evidence="2" type="ORF">NCTC12239_01962</name>
</gene>
<dbReference type="OrthoDB" id="9938854at2"/>
<dbReference type="EMBL" id="LNYN01000020">
    <property type="protein sequence ID" value="KTD34103.1"/>
    <property type="molecule type" value="Genomic_DNA"/>
</dbReference>
<organism evidence="2 4">
    <name type="scientific">Legionella moravica</name>
    <dbReference type="NCBI Taxonomy" id="39962"/>
    <lineage>
        <taxon>Bacteria</taxon>
        <taxon>Pseudomonadati</taxon>
        <taxon>Pseudomonadota</taxon>
        <taxon>Gammaproteobacteria</taxon>
        <taxon>Legionellales</taxon>
        <taxon>Legionellaceae</taxon>
        <taxon>Legionella</taxon>
    </lineage>
</organism>
<evidence type="ECO:0000313" key="4">
    <source>
        <dbReference type="Proteomes" id="UP000254040"/>
    </source>
</evidence>
<dbReference type="Proteomes" id="UP000054985">
    <property type="component" value="Unassembled WGS sequence"/>
</dbReference>
<dbReference type="RefSeq" id="WP_028384403.1">
    <property type="nucleotide sequence ID" value="NZ_CAAAJG010000001.1"/>
</dbReference>